<accession>A0A0U0W898</accession>
<evidence type="ECO:0000256" key="1">
    <source>
        <dbReference type="ARBA" id="ARBA00004236"/>
    </source>
</evidence>
<keyword evidence="3" id="KW-1003">Cell membrane</keyword>
<dbReference type="RefSeq" id="WP_085183262.1">
    <property type="nucleotide sequence ID" value="NZ_CSTD01000001.1"/>
</dbReference>
<evidence type="ECO:0000256" key="5">
    <source>
        <dbReference type="ARBA" id="ARBA00022989"/>
    </source>
</evidence>
<feature type="transmembrane region" description="Helical" evidence="8">
    <location>
        <begin position="94"/>
        <end position="116"/>
    </location>
</feature>
<comment type="subcellular location">
    <subcellularLocation>
        <location evidence="1">Cell membrane</location>
    </subcellularLocation>
</comment>
<dbReference type="GO" id="GO:0005886">
    <property type="term" value="C:plasma membrane"/>
    <property type="evidence" value="ECO:0007669"/>
    <property type="project" value="UniProtKB-SubCell"/>
</dbReference>
<dbReference type="InterPro" id="IPR038468">
    <property type="entry name" value="MmpS_C"/>
</dbReference>
<dbReference type="OrthoDB" id="4753136at2"/>
<keyword evidence="5 8" id="KW-1133">Transmembrane helix</keyword>
<evidence type="ECO:0000313" key="10">
    <source>
        <dbReference type="Proteomes" id="UP000198875"/>
    </source>
</evidence>
<proteinExistence type="inferred from homology"/>
<feature type="region of interest" description="Disordered" evidence="7">
    <location>
        <begin position="130"/>
        <end position="174"/>
    </location>
</feature>
<evidence type="ECO:0000256" key="3">
    <source>
        <dbReference type="ARBA" id="ARBA00022475"/>
    </source>
</evidence>
<reference evidence="9 10" key="1">
    <citation type="submission" date="2015-03" db="EMBL/GenBank/DDBJ databases">
        <authorList>
            <person name="Murphy D."/>
        </authorList>
    </citation>
    <scope>NUCLEOTIDE SEQUENCE [LARGE SCALE GENOMIC DNA]</scope>
    <source>
        <strain evidence="9 10">DSM 44277</strain>
    </source>
</reference>
<dbReference type="Pfam" id="PF05423">
    <property type="entry name" value="Mycobact_memb"/>
    <property type="match status" value="1"/>
</dbReference>
<dbReference type="Gene3D" id="2.60.40.2880">
    <property type="entry name" value="MmpS1-5, C-terminal soluble domain"/>
    <property type="match status" value="1"/>
</dbReference>
<evidence type="ECO:0000256" key="6">
    <source>
        <dbReference type="ARBA" id="ARBA00023136"/>
    </source>
</evidence>
<evidence type="ECO:0000256" key="4">
    <source>
        <dbReference type="ARBA" id="ARBA00022692"/>
    </source>
</evidence>
<feature type="compositionally biased region" description="Low complexity" evidence="7">
    <location>
        <begin position="33"/>
        <end position="43"/>
    </location>
</feature>
<keyword evidence="4 8" id="KW-0812">Transmembrane</keyword>
<evidence type="ECO:0000256" key="7">
    <source>
        <dbReference type="SAM" id="MobiDB-lite"/>
    </source>
</evidence>
<dbReference type="EMBL" id="CSTD01000001">
    <property type="protein sequence ID" value="CPR10376.1"/>
    <property type="molecule type" value="Genomic_DNA"/>
</dbReference>
<evidence type="ECO:0000313" key="9">
    <source>
        <dbReference type="EMBL" id="CPR10376.1"/>
    </source>
</evidence>
<evidence type="ECO:0000256" key="8">
    <source>
        <dbReference type="SAM" id="Phobius"/>
    </source>
</evidence>
<keyword evidence="6 8" id="KW-0472">Membrane</keyword>
<dbReference type="Proteomes" id="UP000198875">
    <property type="component" value="Unassembled WGS sequence"/>
</dbReference>
<sequence length="261" mass="27316">MNDPRRPEQFSPPLPGSEPVGPQGPWYPPPADPAYADQAPYAPTYSAYTPQWSPKANDTQQLPAYWQQGAPPPGEPPAPGPAEPPPGGPKSPRWLWIAAGAAVFLVVALVIALALANDAIRKQTAVPPLPAMPESSSEFPTPPPSTVTPPSRTRMPMPPPGGSQTPTETPTPGAMQDVVYTVTGDGRALSIMYIATGDVVQTEFNVALPWTKEVTLAKSAVHPAAVTIVNFGYNVTCSVTVGGVQVSQRVGVGLTICDARG</sequence>
<feature type="compositionally biased region" description="Pro residues" evidence="7">
    <location>
        <begin position="70"/>
        <end position="89"/>
    </location>
</feature>
<organism evidence="9 10">
    <name type="scientific">Mycobacterium bohemicum DSM 44277</name>
    <dbReference type="NCBI Taxonomy" id="1236609"/>
    <lineage>
        <taxon>Bacteria</taxon>
        <taxon>Bacillati</taxon>
        <taxon>Actinomycetota</taxon>
        <taxon>Actinomycetes</taxon>
        <taxon>Mycobacteriales</taxon>
        <taxon>Mycobacteriaceae</taxon>
        <taxon>Mycobacterium</taxon>
    </lineage>
</organism>
<feature type="region of interest" description="Disordered" evidence="7">
    <location>
        <begin position="1"/>
        <end position="89"/>
    </location>
</feature>
<protein>
    <submittedName>
        <fullName evidence="9">Proline rich membrane protein</fullName>
    </submittedName>
</protein>
<evidence type="ECO:0000256" key="2">
    <source>
        <dbReference type="ARBA" id="ARBA00007531"/>
    </source>
</evidence>
<feature type="compositionally biased region" description="Polar residues" evidence="7">
    <location>
        <begin position="46"/>
        <end position="62"/>
    </location>
</feature>
<gene>
    <name evidence="9" type="ORF">BN971_01827</name>
</gene>
<dbReference type="InterPro" id="IPR008693">
    <property type="entry name" value="MmpS"/>
</dbReference>
<name>A0A0U0W898_MYCBE</name>
<comment type="similarity">
    <text evidence="2">Belongs to the MmpS family.</text>
</comment>
<dbReference type="AlphaFoldDB" id="A0A0U0W898"/>